<dbReference type="CDD" id="cd02859">
    <property type="entry name" value="E_set_AMPKbeta_like_N"/>
    <property type="match status" value="1"/>
</dbReference>
<comment type="caution">
    <text evidence="2">The sequence shown here is derived from an EMBL/GenBank/DDBJ whole genome shotgun (WGS) entry which is preliminary data.</text>
</comment>
<dbReference type="InterPro" id="IPR032640">
    <property type="entry name" value="AMPK1_CBM"/>
</dbReference>
<accession>A0AAV0F0S4</accession>
<keyword evidence="3" id="KW-1185">Reference proteome</keyword>
<dbReference type="InterPro" id="IPR014756">
    <property type="entry name" value="Ig_E-set"/>
</dbReference>
<dbReference type="PANTHER" id="PTHR47434">
    <property type="entry name" value="PROTEIN PTST HOMOLOG 3, CHLOROPLASTIC"/>
    <property type="match status" value="1"/>
</dbReference>
<protein>
    <recommendedName>
        <fullName evidence="1">AMP-activated protein kinase glycogen-binding domain-containing protein</fullName>
    </recommendedName>
</protein>
<dbReference type="Gene3D" id="2.60.40.10">
    <property type="entry name" value="Immunoglobulins"/>
    <property type="match status" value="1"/>
</dbReference>
<dbReference type="AlphaFoldDB" id="A0AAV0F0S4"/>
<dbReference type="GO" id="GO:0009507">
    <property type="term" value="C:chloroplast"/>
    <property type="evidence" value="ECO:0007669"/>
    <property type="project" value="UniProtKB-ARBA"/>
</dbReference>
<proteinExistence type="predicted"/>
<organism evidence="2 3">
    <name type="scientific">Cuscuta epithymum</name>
    <dbReference type="NCBI Taxonomy" id="186058"/>
    <lineage>
        <taxon>Eukaryota</taxon>
        <taxon>Viridiplantae</taxon>
        <taxon>Streptophyta</taxon>
        <taxon>Embryophyta</taxon>
        <taxon>Tracheophyta</taxon>
        <taxon>Spermatophyta</taxon>
        <taxon>Magnoliopsida</taxon>
        <taxon>eudicotyledons</taxon>
        <taxon>Gunneridae</taxon>
        <taxon>Pentapetalae</taxon>
        <taxon>asterids</taxon>
        <taxon>lamiids</taxon>
        <taxon>Solanales</taxon>
        <taxon>Convolvulaceae</taxon>
        <taxon>Cuscuteae</taxon>
        <taxon>Cuscuta</taxon>
        <taxon>Cuscuta subgen. Cuscuta</taxon>
    </lineage>
</organism>
<dbReference type="Proteomes" id="UP001152523">
    <property type="component" value="Unassembled WGS sequence"/>
</dbReference>
<feature type="domain" description="AMP-activated protein kinase glycogen-binding" evidence="1">
    <location>
        <begin position="415"/>
        <end position="490"/>
    </location>
</feature>
<dbReference type="EMBL" id="CAMAPF010000954">
    <property type="protein sequence ID" value="CAH9129076.1"/>
    <property type="molecule type" value="Genomic_DNA"/>
</dbReference>
<gene>
    <name evidence="2" type="ORF">CEPIT_LOCUS29566</name>
</gene>
<sequence length="492" mass="55305">MVSLVRTPPHLFLPVKMNSSFSPAPLKLRGLKLSCPTLTSFSGTKRKGLYGFLDPRRRERGWGRDVSDSRCLCYGGSASTGGDAELEARILEFMQNSKKSGSFPTRKELEDAGRFDLVEDIKRRGGWFSLGWDSDNDGNNEGLEIDFDMEEFARRVNTCRDSGAFVDIEVDSLGSNVSSESVSSSGRSLKAEAEEESGIEGILRRLEKHRQSSFSICPEKSGNGKWPLSKTAGDDMNIMTTDVGSSYLEDTGTFVSDSWRTWSSRRAGFHDTEFEPDEIKFGHRNKDDTAVVNEKGVEDLLRRNGVTQNDIRASLRNLEVELNSALEFMKFKNEEFSSNEVMSCSHSDLEKLSDALEFNENQLMYAQNILRSIRAKLNVLEGKMALSASDAQKTMEKKQSRIDSVHIAMQLLRTVHIVWPNSASEVLVAGSFDSWTSKRKMEKSSAGIFSLTLMLYPGRYEIKFIVDGKWRVDPLRPIVHNHGHENNLLFIT</sequence>
<name>A0AAV0F0S4_9ASTE</name>
<evidence type="ECO:0000313" key="2">
    <source>
        <dbReference type="EMBL" id="CAH9129076.1"/>
    </source>
</evidence>
<dbReference type="InterPro" id="IPR013783">
    <property type="entry name" value="Ig-like_fold"/>
</dbReference>
<dbReference type="PANTHER" id="PTHR47434:SF1">
    <property type="entry name" value="PROTEIN PTST HOMOLOG 2, CHLOROPLASTIC"/>
    <property type="match status" value="1"/>
</dbReference>
<evidence type="ECO:0000259" key="1">
    <source>
        <dbReference type="Pfam" id="PF16561"/>
    </source>
</evidence>
<dbReference type="Pfam" id="PF16561">
    <property type="entry name" value="AMPK1_CBM"/>
    <property type="match status" value="1"/>
</dbReference>
<reference evidence="2" key="1">
    <citation type="submission" date="2022-07" db="EMBL/GenBank/DDBJ databases">
        <authorList>
            <person name="Macas J."/>
            <person name="Novak P."/>
            <person name="Neumann P."/>
        </authorList>
    </citation>
    <scope>NUCLEOTIDE SEQUENCE</scope>
</reference>
<dbReference type="SUPFAM" id="SSF81296">
    <property type="entry name" value="E set domains"/>
    <property type="match status" value="1"/>
</dbReference>
<evidence type="ECO:0000313" key="3">
    <source>
        <dbReference type="Proteomes" id="UP001152523"/>
    </source>
</evidence>